<dbReference type="SUPFAM" id="SSF52047">
    <property type="entry name" value="RNI-like"/>
    <property type="match status" value="1"/>
</dbReference>
<sequence length="681" mass="77595">MSHIKIERQFVTITKPSTTIQISHPDLLNIACIIVSIRCTLYDPKTFPLNISIAMSLQEQFQRLNYDYTTESTLADKFLSSCAGSSTQLATDKLEQCYSFLSKIKEELTISQEFLSLPYLSNAVSSFSNEKHLTTIYLTDTNSKQLFKTFSSIISTNVGIKCVVMNSVTVQGEMKDFNDAVSTTNSTIYEWVFNYCNFESENFKLFIECFRNYKTNIKTLIFNNCSFTQSTFSYFTQRFFFIDCFHSLESFYIGDVIFSKEVLFFLCQLFASDWVLKNKTLKNLLIPRCYVELDTLFLQMQNFETGITTADFSGNIFIHPLSSDLASKLSPCINFMFPDCGFGEETFISLMQVLSLHRGHTLRLDLSNSLCSPASWKRFYSIAPTLSLKSLVSLVWNGNVIDKSFCDFIKNQPRLSKLSISDCILQSDADEILPELSKVFSIKSLSSFTIRATKPQFVLGNSVVPLLIQLMKKRSLNELDISGQNVGEENILALLDSMPMVMKGIRFNNNNIVNPDKLIQILNTILKKRLTFASWPETDVENIIIATNQLFRNEIKSRIDVLKKEFESRYGVTQVQNDPLTFIHNIKNTFSNNSLSNENKPQVTYGFEGRHVAADKMLKFRVTDDEISNLLNECNSLEGKNPMVSMLEFMEAETSLARLADYLSGMHDSQSSESFVSVRIE</sequence>
<dbReference type="SMR" id="A2FGV4"/>
<name>A2FGV4_TRIV3</name>
<dbReference type="GO" id="GO:0034315">
    <property type="term" value="P:regulation of Arp2/3 complex-mediated actin nucleation"/>
    <property type="evidence" value="ECO:0000318"/>
    <property type="project" value="GO_Central"/>
</dbReference>
<dbReference type="Gene3D" id="3.80.10.10">
    <property type="entry name" value="Ribonuclease Inhibitor"/>
    <property type="match status" value="1"/>
</dbReference>
<evidence type="ECO:0000313" key="1">
    <source>
        <dbReference type="EMBL" id="EAX95858.1"/>
    </source>
</evidence>
<protein>
    <recommendedName>
        <fullName evidence="3">Leucine Rich Repeat family protein</fullName>
    </recommendedName>
</protein>
<reference evidence="1" key="1">
    <citation type="submission" date="2006-10" db="EMBL/GenBank/DDBJ databases">
        <authorList>
            <person name="Amadeo P."/>
            <person name="Zhao Q."/>
            <person name="Wortman J."/>
            <person name="Fraser-Liggett C."/>
            <person name="Carlton J."/>
        </authorList>
    </citation>
    <scope>NUCLEOTIDE SEQUENCE</scope>
    <source>
        <strain evidence="1">G3</strain>
    </source>
</reference>
<dbReference type="EMBL" id="DS113785">
    <property type="protein sequence ID" value="EAX95858.1"/>
    <property type="molecule type" value="Genomic_DNA"/>
</dbReference>
<dbReference type="InParanoid" id="A2FGV4"/>
<dbReference type="GO" id="GO:0030027">
    <property type="term" value="C:lamellipodium"/>
    <property type="evidence" value="ECO:0000318"/>
    <property type="project" value="GO_Central"/>
</dbReference>
<gene>
    <name evidence="1" type="ORF">TVAG_053730</name>
</gene>
<dbReference type="AlphaFoldDB" id="A2FGV4"/>
<evidence type="ECO:0000313" key="2">
    <source>
        <dbReference type="Proteomes" id="UP000001542"/>
    </source>
</evidence>
<reference evidence="1" key="2">
    <citation type="journal article" date="2007" name="Science">
        <title>Draft genome sequence of the sexually transmitted pathogen Trichomonas vaginalis.</title>
        <authorList>
            <person name="Carlton J.M."/>
            <person name="Hirt R.P."/>
            <person name="Silva J.C."/>
            <person name="Delcher A.L."/>
            <person name="Schatz M."/>
            <person name="Zhao Q."/>
            <person name="Wortman J.R."/>
            <person name="Bidwell S.L."/>
            <person name="Alsmark U.C.M."/>
            <person name="Besteiro S."/>
            <person name="Sicheritz-Ponten T."/>
            <person name="Noel C.J."/>
            <person name="Dacks J.B."/>
            <person name="Foster P.G."/>
            <person name="Simillion C."/>
            <person name="Van de Peer Y."/>
            <person name="Miranda-Saavedra D."/>
            <person name="Barton G.J."/>
            <person name="Westrop G.D."/>
            <person name="Mueller S."/>
            <person name="Dessi D."/>
            <person name="Fiori P.L."/>
            <person name="Ren Q."/>
            <person name="Paulsen I."/>
            <person name="Zhang H."/>
            <person name="Bastida-Corcuera F.D."/>
            <person name="Simoes-Barbosa A."/>
            <person name="Brown M.T."/>
            <person name="Hayes R.D."/>
            <person name="Mukherjee M."/>
            <person name="Okumura C.Y."/>
            <person name="Schneider R."/>
            <person name="Smith A.J."/>
            <person name="Vanacova S."/>
            <person name="Villalvazo M."/>
            <person name="Haas B.J."/>
            <person name="Pertea M."/>
            <person name="Feldblyum T.V."/>
            <person name="Utterback T.R."/>
            <person name="Shu C.L."/>
            <person name="Osoegawa K."/>
            <person name="de Jong P.J."/>
            <person name="Hrdy I."/>
            <person name="Horvathova L."/>
            <person name="Zubacova Z."/>
            <person name="Dolezal P."/>
            <person name="Malik S.B."/>
            <person name="Logsdon J.M. Jr."/>
            <person name="Henze K."/>
            <person name="Gupta A."/>
            <person name="Wang C.C."/>
            <person name="Dunne R.L."/>
            <person name="Upcroft J.A."/>
            <person name="Upcroft P."/>
            <person name="White O."/>
            <person name="Salzberg S.L."/>
            <person name="Tang P."/>
            <person name="Chiu C.-H."/>
            <person name="Lee Y.-S."/>
            <person name="Embley T.M."/>
            <person name="Coombs G.H."/>
            <person name="Mottram J.C."/>
            <person name="Tachezy J."/>
            <person name="Fraser-Liggett C.M."/>
            <person name="Johnson P.J."/>
        </authorList>
    </citation>
    <scope>NUCLEOTIDE SEQUENCE [LARGE SCALE GENOMIC DNA]</scope>
    <source>
        <strain evidence="1">G3</strain>
    </source>
</reference>
<dbReference type="GO" id="GO:0005886">
    <property type="term" value="C:plasma membrane"/>
    <property type="evidence" value="ECO:0000318"/>
    <property type="project" value="GO_Central"/>
</dbReference>
<dbReference type="VEuPathDB" id="TrichDB:TVAGG3_0972320"/>
<dbReference type="VEuPathDB" id="TrichDB:TVAG_053730"/>
<dbReference type="OrthoDB" id="10527594at2759"/>
<proteinExistence type="predicted"/>
<dbReference type="GO" id="GO:0016477">
    <property type="term" value="P:cell migration"/>
    <property type="evidence" value="ECO:0000318"/>
    <property type="project" value="GO_Central"/>
</dbReference>
<evidence type="ECO:0008006" key="3">
    <source>
        <dbReference type="Google" id="ProtNLM"/>
    </source>
</evidence>
<organism evidence="1 2">
    <name type="scientific">Trichomonas vaginalis (strain ATCC PRA-98 / G3)</name>
    <dbReference type="NCBI Taxonomy" id="412133"/>
    <lineage>
        <taxon>Eukaryota</taxon>
        <taxon>Metamonada</taxon>
        <taxon>Parabasalia</taxon>
        <taxon>Trichomonadida</taxon>
        <taxon>Trichomonadidae</taxon>
        <taxon>Trichomonas</taxon>
    </lineage>
</organism>
<keyword evidence="2" id="KW-1185">Reference proteome</keyword>
<dbReference type="Proteomes" id="UP000001542">
    <property type="component" value="Unassembled WGS sequence"/>
</dbReference>
<accession>A2FGV4</accession>
<dbReference type="InterPro" id="IPR032675">
    <property type="entry name" value="LRR_dom_sf"/>
</dbReference>